<dbReference type="HOGENOM" id="CLU_2863968_0_0_0"/>
<protein>
    <submittedName>
        <fullName evidence="1">Uncharacterized protein</fullName>
    </submittedName>
</protein>
<evidence type="ECO:0000313" key="1">
    <source>
        <dbReference type="EMBL" id="ADG66835.1"/>
    </source>
</evidence>
<gene>
    <name evidence="1" type="ordered locus">Plim_0992</name>
</gene>
<name>D5ST67_PLAL2</name>
<accession>D5ST67</accession>
<proteinExistence type="predicted"/>
<dbReference type="RefSeq" id="WP_013109266.1">
    <property type="nucleotide sequence ID" value="NC_014148.1"/>
</dbReference>
<keyword evidence="2" id="KW-1185">Reference proteome</keyword>
<dbReference type="Proteomes" id="UP000002220">
    <property type="component" value="Chromosome"/>
</dbReference>
<dbReference type="KEGG" id="plm:Plim_0992"/>
<evidence type="ECO:0000313" key="2">
    <source>
        <dbReference type="Proteomes" id="UP000002220"/>
    </source>
</evidence>
<organism evidence="1 2">
    <name type="scientific">Planctopirus limnophila (strain ATCC 43296 / DSM 3776 / IFAM 1008 / Mu 290)</name>
    <name type="common">Planctomyces limnophilus</name>
    <dbReference type="NCBI Taxonomy" id="521674"/>
    <lineage>
        <taxon>Bacteria</taxon>
        <taxon>Pseudomonadati</taxon>
        <taxon>Planctomycetota</taxon>
        <taxon>Planctomycetia</taxon>
        <taxon>Planctomycetales</taxon>
        <taxon>Planctomycetaceae</taxon>
        <taxon>Planctopirus</taxon>
    </lineage>
</organism>
<dbReference type="STRING" id="521674.Plim_0992"/>
<dbReference type="EMBL" id="CP001744">
    <property type="protein sequence ID" value="ADG66835.1"/>
    <property type="molecule type" value="Genomic_DNA"/>
</dbReference>
<dbReference type="AlphaFoldDB" id="D5ST67"/>
<reference evidence="1 2" key="1">
    <citation type="journal article" date="2010" name="Stand. Genomic Sci.">
        <title>Complete genome sequence of Planctomyces limnophilus type strain (Mu 290).</title>
        <authorList>
            <person name="Labutti K."/>
            <person name="Sikorski J."/>
            <person name="Schneider S."/>
            <person name="Nolan M."/>
            <person name="Lucas S."/>
            <person name="Glavina Del Rio T."/>
            <person name="Tice H."/>
            <person name="Cheng J.F."/>
            <person name="Goodwin L."/>
            <person name="Pitluck S."/>
            <person name="Liolios K."/>
            <person name="Ivanova N."/>
            <person name="Mavromatis K."/>
            <person name="Mikhailova N."/>
            <person name="Pati A."/>
            <person name="Chen A."/>
            <person name="Palaniappan K."/>
            <person name="Land M."/>
            <person name="Hauser L."/>
            <person name="Chang Y.J."/>
            <person name="Jeffries C.D."/>
            <person name="Tindall B.J."/>
            <person name="Rohde M."/>
            <person name="Goker M."/>
            <person name="Woyke T."/>
            <person name="Bristow J."/>
            <person name="Eisen J.A."/>
            <person name="Markowitz V."/>
            <person name="Hugenholtz P."/>
            <person name="Kyrpides N.C."/>
            <person name="Klenk H.P."/>
            <person name="Lapidus A."/>
        </authorList>
    </citation>
    <scope>NUCLEOTIDE SEQUENCE [LARGE SCALE GENOMIC DNA]</scope>
    <source>
        <strain evidence="2">ATCC 43296 / DSM 3776 / IFAM 1008 / 290</strain>
    </source>
</reference>
<sequence>MEVRLRTAGVLASELGVPIHRVQYLLKARGIGAKARAGRLRLFDVTALNALREALAESGVANAR</sequence>